<proteinExistence type="predicted"/>
<dbReference type="InterPro" id="IPR016186">
    <property type="entry name" value="C-type_lectin-like/link_sf"/>
</dbReference>
<dbReference type="SMART" id="SM00321">
    <property type="entry name" value="WSC"/>
    <property type="match status" value="2"/>
</dbReference>
<keyword evidence="3" id="KW-0732">Signal</keyword>
<dbReference type="CDD" id="cd00037">
    <property type="entry name" value="CLECT"/>
    <property type="match status" value="1"/>
</dbReference>
<dbReference type="PROSITE" id="PS51212">
    <property type="entry name" value="WSC"/>
    <property type="match status" value="2"/>
</dbReference>
<dbReference type="GO" id="GO:0005886">
    <property type="term" value="C:plasma membrane"/>
    <property type="evidence" value="ECO:0007669"/>
    <property type="project" value="TreeGrafter"/>
</dbReference>
<dbReference type="Gene3D" id="3.10.100.10">
    <property type="entry name" value="Mannose-Binding Protein A, subunit A"/>
    <property type="match status" value="1"/>
</dbReference>
<dbReference type="AlphaFoldDB" id="A0A1I8IWD3"/>
<feature type="domain" description="WSC" evidence="8">
    <location>
        <begin position="355"/>
        <end position="447"/>
    </location>
</feature>
<comment type="subcellular location">
    <subcellularLocation>
        <location evidence="1">Membrane</location>
        <topology evidence="1">Single-pass membrane protein</topology>
    </subcellularLocation>
</comment>
<dbReference type="SUPFAM" id="SSF56436">
    <property type="entry name" value="C-type lectin-like"/>
    <property type="match status" value="1"/>
</dbReference>
<evidence type="ECO:0000256" key="5">
    <source>
        <dbReference type="ARBA" id="ARBA00023136"/>
    </source>
</evidence>
<evidence type="ECO:0000256" key="3">
    <source>
        <dbReference type="ARBA" id="ARBA00022729"/>
    </source>
</evidence>
<evidence type="ECO:0000313" key="10">
    <source>
        <dbReference type="WBParaSite" id="maker-uti_cns_0017367-snap-gene-0.1-mRNA-1"/>
    </source>
</evidence>
<dbReference type="PROSITE" id="PS50041">
    <property type="entry name" value="C_TYPE_LECTIN_2"/>
    <property type="match status" value="1"/>
</dbReference>
<keyword evidence="2" id="KW-0812">Transmembrane</keyword>
<keyword evidence="9" id="KW-1185">Reference proteome</keyword>
<name>A0A1I8IWD3_9PLAT</name>
<dbReference type="Pfam" id="PF01822">
    <property type="entry name" value="WSC"/>
    <property type="match status" value="2"/>
</dbReference>
<keyword evidence="4" id="KW-1133">Transmembrane helix</keyword>
<organism evidence="9 10">
    <name type="scientific">Macrostomum lignano</name>
    <dbReference type="NCBI Taxonomy" id="282301"/>
    <lineage>
        <taxon>Eukaryota</taxon>
        <taxon>Metazoa</taxon>
        <taxon>Spiralia</taxon>
        <taxon>Lophotrochozoa</taxon>
        <taxon>Platyhelminthes</taxon>
        <taxon>Rhabditophora</taxon>
        <taxon>Macrostomorpha</taxon>
        <taxon>Macrostomida</taxon>
        <taxon>Macrostomidae</taxon>
        <taxon>Macrostomum</taxon>
    </lineage>
</organism>
<evidence type="ECO:0000256" key="6">
    <source>
        <dbReference type="ARBA" id="ARBA00023180"/>
    </source>
</evidence>
<dbReference type="WBParaSite" id="maker-uti_cns_0017367-snap-gene-0.1-mRNA-1">
    <property type="protein sequence ID" value="maker-uti_cns_0017367-snap-gene-0.1-mRNA-1"/>
    <property type="gene ID" value="maker-uti_cns_0017367-snap-gene-0.1"/>
</dbReference>
<dbReference type="InterPro" id="IPR001304">
    <property type="entry name" value="C-type_lectin-like"/>
</dbReference>
<evidence type="ECO:0000256" key="2">
    <source>
        <dbReference type="ARBA" id="ARBA00022692"/>
    </source>
</evidence>
<keyword evidence="5" id="KW-0472">Membrane</keyword>
<evidence type="ECO:0000256" key="4">
    <source>
        <dbReference type="ARBA" id="ARBA00022989"/>
    </source>
</evidence>
<dbReference type="InterPro" id="IPR051836">
    <property type="entry name" value="Kremen_rcpt"/>
</dbReference>
<accession>A0A1I8IWD3</accession>
<sequence length="779" mass="86689">NSTRLCNESNSFAYKGSCFTFFPGVATFESAQSSCALRGGNLASFSTQGHQELFLTVLSSIYSMTNSSYWWLGFTDPKRQKTPMWLNGHVYSLSEFSPQSNRFLMFRNTTFEVVDQPVSLQLRRRSGSNPLPATSARPPRRNPGCLKITRAANFTQRSSFMSLSMCRYLCFSAGFAYSAVMQQNCSCLSSLSAAEYGIEDTRLLDYCNAPCPGNPDQFCGRSDEQYYSVHSTEELPTAENCSELYANDIHLHFRYKLYNSSRSITTFTVKLTTLLPYHSAKSPRWLLGYEKLDDDLAQSPVLSAMGDFVYFAGMPGVIEQSGYEKGRFARFYMINGSVAASNSSSLEFASICVQSSVFAACGPNSSASESVGLQGPPGYQIPQQCLQLCRSAGFEFAGLQPGSCSCGSALPNGSAIGEVGTCHQSRCPGMKFSYCGSDTRVAWYHTDYKRFRIASSCQDLHSMFINEAATYKLQMRDSMELYTAICFSESLNVTVNKTQYDRVEVTFAELVIIPGVTITANDDFKSFHHIYYNAERQDSIVMRQYNIEPFPRLGAFFTPRNVMYQAPVVTKRLELDVSKIGITSSFKLLPMFRPYSAFNESDSYLGCYYIQHDPRAADSIMPPHSTAATQNESACIEACRSWEIPYAMFQRAAFSTEKLTSLAYCGSNSWFFVPELGGCVTIHKNLKANTADDLINFSQSKLETQAEKLCKEIGGSVYVQIDDKVPAWLADDKLSVFYSGYGDAIKTVSYESSASKHFILEKGILQVYAQAPMSVICSK</sequence>
<feature type="domain" description="WSC" evidence="8">
    <location>
        <begin position="139"/>
        <end position="233"/>
    </location>
</feature>
<evidence type="ECO:0000259" key="8">
    <source>
        <dbReference type="PROSITE" id="PS51212"/>
    </source>
</evidence>
<reference evidence="10" key="1">
    <citation type="submission" date="2016-11" db="UniProtKB">
        <authorList>
            <consortium name="WormBaseParasite"/>
        </authorList>
    </citation>
    <scope>IDENTIFICATION</scope>
</reference>
<dbReference type="Pfam" id="PF00059">
    <property type="entry name" value="Lectin_C"/>
    <property type="match status" value="1"/>
</dbReference>
<feature type="domain" description="C-type lectin" evidence="7">
    <location>
        <begin position="14"/>
        <end position="100"/>
    </location>
</feature>
<dbReference type="Proteomes" id="UP000095280">
    <property type="component" value="Unplaced"/>
</dbReference>
<dbReference type="InterPro" id="IPR002889">
    <property type="entry name" value="WSC_carb-bd"/>
</dbReference>
<dbReference type="PANTHER" id="PTHR24269:SF16">
    <property type="entry name" value="PROTEIN SLG1"/>
    <property type="match status" value="1"/>
</dbReference>
<evidence type="ECO:0000313" key="9">
    <source>
        <dbReference type="Proteomes" id="UP000095280"/>
    </source>
</evidence>
<evidence type="ECO:0000256" key="1">
    <source>
        <dbReference type="ARBA" id="ARBA00004167"/>
    </source>
</evidence>
<protein>
    <submittedName>
        <fullName evidence="10">WSC domain-containing protein</fullName>
    </submittedName>
</protein>
<keyword evidence="6" id="KW-0325">Glycoprotein</keyword>
<evidence type="ECO:0000259" key="7">
    <source>
        <dbReference type="PROSITE" id="PS50041"/>
    </source>
</evidence>
<dbReference type="PANTHER" id="PTHR24269">
    <property type="entry name" value="KREMEN PROTEIN"/>
    <property type="match status" value="1"/>
</dbReference>
<dbReference type="InterPro" id="IPR016187">
    <property type="entry name" value="CTDL_fold"/>
</dbReference>